<evidence type="ECO:0000313" key="1">
    <source>
        <dbReference type="EMBL" id="PKR80150.1"/>
    </source>
</evidence>
<gene>
    <name evidence="1" type="ORF">CW751_11650</name>
</gene>
<sequence>MKTESIANIKKELKHLPNEELINICLRLGKFKKDNKALLTYLLFLADDEENYVQEIKNSIDEQFEMMNTNSYFYMKKTIRKILKQIKQYVKFSKIKATEIELLVYFCEKLNNLKPSIFENRMLTNLFDRQILLVLKKLDQLHEDLQYDFTIRLDEFIDIDLYRN</sequence>
<name>A0A2I0R173_9FLAO</name>
<accession>A0A2I0R173</accession>
<keyword evidence="2" id="KW-1185">Reference proteome</keyword>
<dbReference type="RefSeq" id="WP_101335208.1">
    <property type="nucleotide sequence ID" value="NZ_PJNI01000013.1"/>
</dbReference>
<dbReference type="EMBL" id="PJNI01000013">
    <property type="protein sequence ID" value="PKR80150.1"/>
    <property type="molecule type" value="Genomic_DNA"/>
</dbReference>
<comment type="caution">
    <text evidence="1">The sequence shown here is derived from an EMBL/GenBank/DDBJ whole genome shotgun (WGS) entry which is preliminary data.</text>
</comment>
<organism evidence="1 2">
    <name type="scientific">Brumimicrobium salinarum</name>
    <dbReference type="NCBI Taxonomy" id="2058658"/>
    <lineage>
        <taxon>Bacteria</taxon>
        <taxon>Pseudomonadati</taxon>
        <taxon>Bacteroidota</taxon>
        <taxon>Flavobacteriia</taxon>
        <taxon>Flavobacteriales</taxon>
        <taxon>Crocinitomicaceae</taxon>
        <taxon>Brumimicrobium</taxon>
    </lineage>
</organism>
<protein>
    <submittedName>
        <fullName evidence="1">Uncharacterized protein</fullName>
    </submittedName>
</protein>
<dbReference type="OrthoDB" id="978748at2"/>
<evidence type="ECO:0000313" key="2">
    <source>
        <dbReference type="Proteomes" id="UP000236654"/>
    </source>
</evidence>
<dbReference type="AlphaFoldDB" id="A0A2I0R173"/>
<proteinExistence type="predicted"/>
<reference evidence="1 2" key="1">
    <citation type="submission" date="2017-12" db="EMBL/GenBank/DDBJ databases">
        <title>The draft genome sequence of Brumimicrobium saltpan LHR20.</title>
        <authorList>
            <person name="Do Z.-J."/>
            <person name="Luo H.-R."/>
        </authorList>
    </citation>
    <scope>NUCLEOTIDE SEQUENCE [LARGE SCALE GENOMIC DNA]</scope>
    <source>
        <strain evidence="1 2">LHR20</strain>
    </source>
</reference>
<dbReference type="Proteomes" id="UP000236654">
    <property type="component" value="Unassembled WGS sequence"/>
</dbReference>